<accession>A0A2M6YS96</accession>
<name>A0A2M6YS96_9BACT</name>
<reference evidence="3" key="1">
    <citation type="submission" date="2017-09" db="EMBL/GenBank/DDBJ databases">
        <title>Depth-based differentiation of microbial function through sediment-hosted aquifers and enrichment of novel symbionts in the deep terrestrial subsurface.</title>
        <authorList>
            <person name="Probst A.J."/>
            <person name="Ladd B."/>
            <person name="Jarett J.K."/>
            <person name="Geller-Mcgrath D.E."/>
            <person name="Sieber C.M.K."/>
            <person name="Emerson J.B."/>
            <person name="Anantharaman K."/>
            <person name="Thomas B.C."/>
            <person name="Malmstrom R."/>
            <person name="Stieglmeier M."/>
            <person name="Klingl A."/>
            <person name="Woyke T."/>
            <person name="Ryan C.M."/>
            <person name="Banfield J.F."/>
        </authorList>
    </citation>
    <scope>NUCLEOTIDE SEQUENCE [LARGE SCALE GENOMIC DNA]</scope>
</reference>
<organism evidence="2 3">
    <name type="scientific">Candidatus Shapirobacteria bacterium CG07_land_8_20_14_0_80_39_18</name>
    <dbReference type="NCBI Taxonomy" id="1974882"/>
    <lineage>
        <taxon>Bacteria</taxon>
        <taxon>Candidatus Shapironibacteriota</taxon>
    </lineage>
</organism>
<dbReference type="GO" id="GO:0016757">
    <property type="term" value="F:glycosyltransferase activity"/>
    <property type="evidence" value="ECO:0007669"/>
    <property type="project" value="TreeGrafter"/>
</dbReference>
<protein>
    <recommendedName>
        <fullName evidence="4">Glycosyltransferase subfamily 4-like N-terminal domain-containing protein</fullName>
    </recommendedName>
</protein>
<evidence type="ECO:0000313" key="2">
    <source>
        <dbReference type="EMBL" id="PIU36359.1"/>
    </source>
</evidence>
<sequence length="126" mass="14123">MINVAIDISPLSTASKFRGVGMYIKRLIEALQHQENLKILTFEGKKVPAEADLVHYPYFSPFSLTLPFFLNKKFVVTIHDLIPLVFPKAYPPGLKGNLKFFIQKLLLKKAAMVITDSQSSSADIAK</sequence>
<dbReference type="PANTHER" id="PTHR46401">
    <property type="entry name" value="GLYCOSYLTRANSFERASE WBBK-RELATED"/>
    <property type="match status" value="1"/>
</dbReference>
<evidence type="ECO:0008006" key="4">
    <source>
        <dbReference type="Google" id="ProtNLM"/>
    </source>
</evidence>
<dbReference type="SUPFAM" id="SSF53756">
    <property type="entry name" value="UDP-Glycosyltransferase/glycogen phosphorylase"/>
    <property type="match status" value="1"/>
</dbReference>
<dbReference type="Proteomes" id="UP000229502">
    <property type="component" value="Unassembled WGS sequence"/>
</dbReference>
<gene>
    <name evidence="2" type="ORF">COT03_00010</name>
</gene>
<feature type="non-terminal residue" evidence="2">
    <location>
        <position position="126"/>
    </location>
</feature>
<evidence type="ECO:0000313" key="3">
    <source>
        <dbReference type="Proteomes" id="UP000229502"/>
    </source>
</evidence>
<dbReference type="PANTHER" id="PTHR46401:SF2">
    <property type="entry name" value="GLYCOSYLTRANSFERASE WBBK-RELATED"/>
    <property type="match status" value="1"/>
</dbReference>
<keyword evidence="1" id="KW-0808">Transferase</keyword>
<evidence type="ECO:0000256" key="1">
    <source>
        <dbReference type="ARBA" id="ARBA00022679"/>
    </source>
</evidence>
<proteinExistence type="predicted"/>
<comment type="caution">
    <text evidence="2">The sequence shown here is derived from an EMBL/GenBank/DDBJ whole genome shotgun (WGS) entry which is preliminary data.</text>
</comment>
<dbReference type="AlphaFoldDB" id="A0A2M6YS96"/>
<dbReference type="EMBL" id="PEWZ01000001">
    <property type="protein sequence ID" value="PIU36359.1"/>
    <property type="molecule type" value="Genomic_DNA"/>
</dbReference>